<organism evidence="1 2">
    <name type="scientific">Devosia epidermidihirudinis</name>
    <dbReference type="NCBI Taxonomy" id="1293439"/>
    <lineage>
        <taxon>Bacteria</taxon>
        <taxon>Pseudomonadati</taxon>
        <taxon>Pseudomonadota</taxon>
        <taxon>Alphaproteobacteria</taxon>
        <taxon>Hyphomicrobiales</taxon>
        <taxon>Devosiaceae</taxon>
        <taxon>Devosia</taxon>
    </lineage>
</organism>
<dbReference type="PATRIC" id="fig|1293439.3.peg.2873"/>
<dbReference type="OrthoDB" id="9795355at2"/>
<reference evidence="1 2" key="1">
    <citation type="submission" date="2015-03" db="EMBL/GenBank/DDBJ databases">
        <authorList>
            <person name="Lepp D."/>
            <person name="Hassan Y.I."/>
            <person name="Li X.-Z."/>
            <person name="Zhou T."/>
        </authorList>
    </citation>
    <scope>NUCLEOTIDE SEQUENCE [LARGE SCALE GENOMIC DNA]</scope>
    <source>
        <strain evidence="1 2">E84</strain>
    </source>
</reference>
<dbReference type="RefSeq" id="WP_046139964.1">
    <property type="nucleotide sequence ID" value="NZ_LANJ01000004.1"/>
</dbReference>
<dbReference type="GO" id="GO:0005975">
    <property type="term" value="P:carbohydrate metabolic process"/>
    <property type="evidence" value="ECO:0007669"/>
    <property type="project" value="InterPro"/>
</dbReference>
<dbReference type="InterPro" id="IPR011013">
    <property type="entry name" value="Gal_mutarotase_sf_dom"/>
</dbReference>
<keyword evidence="2" id="KW-1185">Reference proteome</keyword>
<dbReference type="InterPro" id="IPR014718">
    <property type="entry name" value="GH-type_carb-bd"/>
</dbReference>
<dbReference type="Gene3D" id="2.70.98.10">
    <property type="match status" value="1"/>
</dbReference>
<dbReference type="CDD" id="cd09024">
    <property type="entry name" value="Aldose_epim_lacX"/>
    <property type="match status" value="1"/>
</dbReference>
<dbReference type="InterPro" id="IPR008183">
    <property type="entry name" value="Aldose_1/G6P_1-epimerase"/>
</dbReference>
<dbReference type="Proteomes" id="UP000033411">
    <property type="component" value="Unassembled WGS sequence"/>
</dbReference>
<proteinExistence type="predicted"/>
<dbReference type="GO" id="GO:0016853">
    <property type="term" value="F:isomerase activity"/>
    <property type="evidence" value="ECO:0007669"/>
    <property type="project" value="InterPro"/>
</dbReference>
<dbReference type="InterPro" id="IPR037481">
    <property type="entry name" value="LacX"/>
</dbReference>
<dbReference type="Pfam" id="PF01263">
    <property type="entry name" value="Aldose_epim"/>
    <property type="match status" value="1"/>
</dbReference>
<dbReference type="EMBL" id="LANJ01000004">
    <property type="protein sequence ID" value="KKC41036.1"/>
    <property type="molecule type" value="Genomic_DNA"/>
</dbReference>
<protein>
    <submittedName>
        <fullName evidence="1">Aldose epimerase</fullName>
    </submittedName>
</protein>
<name>A0A0F5QJZ7_9HYPH</name>
<evidence type="ECO:0000313" key="2">
    <source>
        <dbReference type="Proteomes" id="UP000033411"/>
    </source>
</evidence>
<evidence type="ECO:0000313" key="1">
    <source>
        <dbReference type="EMBL" id="KKC41036.1"/>
    </source>
</evidence>
<sequence>MKLTRIDNEFLSVEISPMGSEMQSITTSDGHSWLWDGDAAFWSGRSPVLFPMVGKAPGDHVRIDGQRYPMGQHGFARRSEFTLAEFGADFCRFELRASPTSRTIFPFDFALSLEHRVVGRAVKVTAEVQNLDHRPLPFGIGFHPAFVWPLPGCAGLEHVVTLDSGASPDLVRLSGGLVQPQKLASPFVDGRLVLEPELFDADAMLFPDGAGAGLRYSAGDKAIHFTWENLPNLALWSKPGAPFVCLEPWHGTAAEVGGSDALEDRPYSEVLGPGATGRYAFTAELVG</sequence>
<accession>A0A0F5QJZ7</accession>
<dbReference type="AlphaFoldDB" id="A0A0F5QJZ7"/>
<dbReference type="SUPFAM" id="SSF74650">
    <property type="entry name" value="Galactose mutarotase-like"/>
    <property type="match status" value="1"/>
</dbReference>
<dbReference type="STRING" id="1293439.WH87_02515"/>
<gene>
    <name evidence="1" type="ORF">WH87_02515</name>
</gene>
<dbReference type="GO" id="GO:0030246">
    <property type="term" value="F:carbohydrate binding"/>
    <property type="evidence" value="ECO:0007669"/>
    <property type="project" value="InterPro"/>
</dbReference>
<comment type="caution">
    <text evidence="1">The sequence shown here is derived from an EMBL/GenBank/DDBJ whole genome shotgun (WGS) entry which is preliminary data.</text>
</comment>